<comment type="caution">
    <text evidence="1">The sequence shown here is derived from an EMBL/GenBank/DDBJ whole genome shotgun (WGS) entry which is preliminary data.</text>
</comment>
<evidence type="ECO:0000313" key="2">
    <source>
        <dbReference type="Proteomes" id="UP001500831"/>
    </source>
</evidence>
<reference evidence="1 2" key="1">
    <citation type="journal article" date="2019" name="Int. J. Syst. Evol. Microbiol.">
        <title>The Global Catalogue of Microorganisms (GCM) 10K type strain sequencing project: providing services to taxonomists for standard genome sequencing and annotation.</title>
        <authorList>
            <consortium name="The Broad Institute Genomics Platform"/>
            <consortium name="The Broad Institute Genome Sequencing Center for Infectious Disease"/>
            <person name="Wu L."/>
            <person name="Ma J."/>
        </authorList>
    </citation>
    <scope>NUCLEOTIDE SEQUENCE [LARGE SCALE GENOMIC DNA]</scope>
    <source>
        <strain evidence="1 2">JCM 6242</strain>
    </source>
</reference>
<proteinExistence type="predicted"/>
<keyword evidence="2" id="KW-1185">Reference proteome</keyword>
<dbReference type="EMBL" id="BAAAVI010000060">
    <property type="protein sequence ID" value="GAA2897659.1"/>
    <property type="molecule type" value="Genomic_DNA"/>
</dbReference>
<gene>
    <name evidence="1" type="ORF">GCM10010517_62730</name>
</gene>
<evidence type="ECO:0000313" key="1">
    <source>
        <dbReference type="EMBL" id="GAA2897659.1"/>
    </source>
</evidence>
<dbReference type="Proteomes" id="UP001500831">
    <property type="component" value="Unassembled WGS sequence"/>
</dbReference>
<protein>
    <submittedName>
        <fullName evidence="1">Uncharacterized protein</fullName>
    </submittedName>
</protein>
<sequence>MVLSVLPPRVTPTWETTRPFTTALAPRTLLDRADDPPARRATGSAAALRCCQRTSQATDCEMGSTRLIPAALSTHRRPAWQWIVRVEERPMTGIDYSLLDRDADALYLAIGEALLAGELKSKDADDDEKRETGRAWFEQNLQVFRKAVCTSVRIRKVVFGPGKVERNTLFAALVDTLAALNGFQVPVAVVSAQLIHYGLGRLCPNLGPVETRDE</sequence>
<organism evidence="1 2">
    <name type="scientific">Streptosporangium fragile</name>
    <dbReference type="NCBI Taxonomy" id="46186"/>
    <lineage>
        <taxon>Bacteria</taxon>
        <taxon>Bacillati</taxon>
        <taxon>Actinomycetota</taxon>
        <taxon>Actinomycetes</taxon>
        <taxon>Streptosporangiales</taxon>
        <taxon>Streptosporangiaceae</taxon>
        <taxon>Streptosporangium</taxon>
    </lineage>
</organism>
<name>A0ABN3W7D2_9ACTN</name>
<accession>A0ABN3W7D2</accession>